<evidence type="ECO:0000313" key="2">
    <source>
        <dbReference type="EMBL" id="KZV35583.1"/>
    </source>
</evidence>
<dbReference type="EMBL" id="KV004542">
    <property type="protein sequence ID" value="KZV35583.1"/>
    <property type="molecule type" value="Genomic_DNA"/>
</dbReference>
<accession>A0A2Z7BLV5</accession>
<organism evidence="2 3">
    <name type="scientific">Dorcoceras hygrometricum</name>
    <dbReference type="NCBI Taxonomy" id="472368"/>
    <lineage>
        <taxon>Eukaryota</taxon>
        <taxon>Viridiplantae</taxon>
        <taxon>Streptophyta</taxon>
        <taxon>Embryophyta</taxon>
        <taxon>Tracheophyta</taxon>
        <taxon>Spermatophyta</taxon>
        <taxon>Magnoliopsida</taxon>
        <taxon>eudicotyledons</taxon>
        <taxon>Gunneridae</taxon>
        <taxon>Pentapetalae</taxon>
        <taxon>asterids</taxon>
        <taxon>lamiids</taxon>
        <taxon>Lamiales</taxon>
        <taxon>Gesneriaceae</taxon>
        <taxon>Didymocarpoideae</taxon>
        <taxon>Trichosporeae</taxon>
        <taxon>Loxocarpinae</taxon>
        <taxon>Dorcoceras</taxon>
    </lineage>
</organism>
<sequence>MLISHNGQSSSSRGPSNDDPQEKFRRQKPKEFSGTTDPLVAESWIKSMEVIFEYLQMYDLDRSRCLPAFYEIVIIRVLLAEPLGSLAFKMVQVRQLENEQKVKLEIQLLGGVVFIQGLRFPCLSCIVLS</sequence>
<evidence type="ECO:0000256" key="1">
    <source>
        <dbReference type="SAM" id="MobiDB-lite"/>
    </source>
</evidence>
<keyword evidence="3" id="KW-1185">Reference proteome</keyword>
<dbReference type="Proteomes" id="UP000250235">
    <property type="component" value="Unassembled WGS sequence"/>
</dbReference>
<reference evidence="2 3" key="1">
    <citation type="journal article" date="2015" name="Proc. Natl. Acad. Sci. U.S.A.">
        <title>The resurrection genome of Boea hygrometrica: A blueprint for survival of dehydration.</title>
        <authorList>
            <person name="Xiao L."/>
            <person name="Yang G."/>
            <person name="Zhang L."/>
            <person name="Yang X."/>
            <person name="Zhao S."/>
            <person name="Ji Z."/>
            <person name="Zhou Q."/>
            <person name="Hu M."/>
            <person name="Wang Y."/>
            <person name="Chen M."/>
            <person name="Xu Y."/>
            <person name="Jin H."/>
            <person name="Xiao X."/>
            <person name="Hu G."/>
            <person name="Bao F."/>
            <person name="Hu Y."/>
            <person name="Wan P."/>
            <person name="Li L."/>
            <person name="Deng X."/>
            <person name="Kuang T."/>
            <person name="Xiang C."/>
            <person name="Zhu J.K."/>
            <person name="Oliver M.J."/>
            <person name="He Y."/>
        </authorList>
    </citation>
    <scope>NUCLEOTIDE SEQUENCE [LARGE SCALE GENOMIC DNA]</scope>
    <source>
        <strain evidence="3">cv. XS01</strain>
    </source>
</reference>
<protein>
    <submittedName>
        <fullName evidence="2">Uncharacterized protein</fullName>
    </submittedName>
</protein>
<proteinExistence type="predicted"/>
<feature type="compositionally biased region" description="Polar residues" evidence="1">
    <location>
        <begin position="1"/>
        <end position="15"/>
    </location>
</feature>
<name>A0A2Z7BLV5_9LAMI</name>
<dbReference type="OrthoDB" id="2290219at2759"/>
<gene>
    <name evidence="2" type="ORF">F511_32749</name>
</gene>
<feature type="region of interest" description="Disordered" evidence="1">
    <location>
        <begin position="1"/>
        <end position="35"/>
    </location>
</feature>
<dbReference type="AlphaFoldDB" id="A0A2Z7BLV5"/>
<evidence type="ECO:0000313" key="3">
    <source>
        <dbReference type="Proteomes" id="UP000250235"/>
    </source>
</evidence>